<protein>
    <submittedName>
        <fullName evidence="8">MFS transporter</fullName>
    </submittedName>
</protein>
<proteinExistence type="predicted"/>
<evidence type="ECO:0000313" key="10">
    <source>
        <dbReference type="EMBL" id="QYA09163.1"/>
    </source>
</evidence>
<feature type="transmembrane region" description="Helical" evidence="6">
    <location>
        <begin position="295"/>
        <end position="313"/>
    </location>
</feature>
<evidence type="ECO:0000256" key="2">
    <source>
        <dbReference type="ARBA" id="ARBA00022475"/>
    </source>
</evidence>
<feature type="transmembrane region" description="Helical" evidence="6">
    <location>
        <begin position="72"/>
        <end position="93"/>
    </location>
</feature>
<feature type="transmembrane region" description="Helical" evidence="6">
    <location>
        <begin position="162"/>
        <end position="183"/>
    </location>
</feature>
<keyword evidence="3 6" id="KW-0812">Transmembrane</keyword>
<feature type="transmembrane region" description="Helical" evidence="6">
    <location>
        <begin position="325"/>
        <end position="349"/>
    </location>
</feature>
<keyword evidence="12" id="KW-1185">Reference proteome</keyword>
<feature type="transmembrane region" description="Helical" evidence="6">
    <location>
        <begin position="203"/>
        <end position="224"/>
    </location>
</feature>
<feature type="domain" description="Major facilitator superfamily (MFS) profile" evidence="7">
    <location>
        <begin position="6"/>
        <end position="381"/>
    </location>
</feature>
<feature type="transmembrane region" description="Helical" evidence="6">
    <location>
        <begin position="236"/>
        <end position="257"/>
    </location>
</feature>
<dbReference type="KEGG" id="alf:CFBP5473_20995"/>
<organism evidence="8 11">
    <name type="scientific">Agrobacterium larrymoorei</name>
    <dbReference type="NCBI Taxonomy" id="160699"/>
    <lineage>
        <taxon>Bacteria</taxon>
        <taxon>Pseudomonadati</taxon>
        <taxon>Pseudomonadota</taxon>
        <taxon>Alphaproteobacteria</taxon>
        <taxon>Hyphomicrobiales</taxon>
        <taxon>Rhizobiaceae</taxon>
        <taxon>Rhizobium/Agrobacterium group</taxon>
        <taxon>Agrobacterium</taxon>
    </lineage>
</organism>
<reference evidence="8 11" key="1">
    <citation type="submission" date="2019-04" db="EMBL/GenBank/DDBJ databases">
        <title>Complete genome sequence of Agrobacterium larrymoorei CFBP5473.</title>
        <authorList>
            <person name="Haryono M."/>
            <person name="Chou L."/>
            <person name="Lin Y.-C."/>
            <person name="Lai E.-M."/>
            <person name="Kuo C.-H."/>
        </authorList>
    </citation>
    <scope>NUCLEOTIDE SEQUENCE [LARGE SCALE GENOMIC DNA]</scope>
    <source>
        <strain evidence="8 11">CFBP5473</strain>
    </source>
</reference>
<dbReference type="PANTHER" id="PTHR43124:SF8">
    <property type="entry name" value="INNER MEMBRANE TRANSPORT PROTEIN YDHP"/>
    <property type="match status" value="1"/>
</dbReference>
<evidence type="ECO:0000313" key="8">
    <source>
        <dbReference type="EMBL" id="QCI99616.1"/>
    </source>
</evidence>
<reference evidence="10 12" key="2">
    <citation type="submission" date="2021-03" db="EMBL/GenBank/DDBJ databases">
        <title>Rapid diversification of plasmids in a genus of pathogenic and nitrogen fixing bacteria.</title>
        <authorList>
            <person name="Weisberg A.J."/>
            <person name="Miller M."/>
            <person name="Ream W."/>
            <person name="Grunwald N.J."/>
            <person name="Chang J.H."/>
        </authorList>
    </citation>
    <scope>NUCLEOTIDE SEQUENCE [LARGE SCALE GENOMIC DNA]</scope>
    <source>
        <strain evidence="10 12">AF3.44</strain>
    </source>
</reference>
<dbReference type="Proteomes" id="UP000826513">
    <property type="component" value="Chromosome 2"/>
</dbReference>
<dbReference type="GO" id="GO:0022857">
    <property type="term" value="F:transmembrane transporter activity"/>
    <property type="evidence" value="ECO:0007669"/>
    <property type="project" value="InterPro"/>
</dbReference>
<evidence type="ECO:0000259" key="7">
    <source>
        <dbReference type="PROSITE" id="PS50850"/>
    </source>
</evidence>
<dbReference type="STRING" id="1367849.GCA_000518585_03218"/>
<dbReference type="RefSeq" id="WP_027675929.1">
    <property type="nucleotide sequence ID" value="NZ_CP039692.1"/>
</dbReference>
<dbReference type="InterPro" id="IPR020846">
    <property type="entry name" value="MFS_dom"/>
</dbReference>
<dbReference type="PANTHER" id="PTHR43124">
    <property type="entry name" value="PURINE EFFLUX PUMP PBUE"/>
    <property type="match status" value="1"/>
</dbReference>
<dbReference type="OrthoDB" id="9788453at2"/>
<dbReference type="AlphaFoldDB" id="A0A4D7DZW4"/>
<keyword evidence="2" id="KW-1003">Cell membrane</keyword>
<dbReference type="EMBL" id="CP039692">
    <property type="protein sequence ID" value="QCI99616.1"/>
    <property type="molecule type" value="Genomic_DNA"/>
</dbReference>
<comment type="subcellular location">
    <subcellularLocation>
        <location evidence="1">Cell membrane</location>
        <topology evidence="1">Multi-pass membrane protein</topology>
    </subcellularLocation>
</comment>
<evidence type="ECO:0000256" key="5">
    <source>
        <dbReference type="ARBA" id="ARBA00023136"/>
    </source>
</evidence>
<dbReference type="EMBL" id="CP072168">
    <property type="protein sequence ID" value="QYA09163.1"/>
    <property type="molecule type" value="Genomic_DNA"/>
</dbReference>
<keyword evidence="5 6" id="KW-0472">Membrane</keyword>
<dbReference type="Proteomes" id="UP000298545">
    <property type="component" value="Chromosome linear"/>
</dbReference>
<dbReference type="Pfam" id="PF07690">
    <property type="entry name" value="MFS_1"/>
    <property type="match status" value="1"/>
</dbReference>
<evidence type="ECO:0000313" key="9">
    <source>
        <dbReference type="EMBL" id="QCJ00392.1"/>
    </source>
</evidence>
<dbReference type="CDD" id="cd17324">
    <property type="entry name" value="MFS_NepI_like"/>
    <property type="match status" value="1"/>
</dbReference>
<evidence type="ECO:0000313" key="12">
    <source>
        <dbReference type="Proteomes" id="UP000826513"/>
    </source>
</evidence>
<evidence type="ECO:0000256" key="1">
    <source>
        <dbReference type="ARBA" id="ARBA00004651"/>
    </source>
</evidence>
<dbReference type="InterPro" id="IPR011701">
    <property type="entry name" value="MFS"/>
</dbReference>
<feature type="transmembrane region" description="Helical" evidence="6">
    <location>
        <begin position="105"/>
        <end position="124"/>
    </location>
</feature>
<feature type="transmembrane region" description="Helical" evidence="6">
    <location>
        <begin position="131"/>
        <end position="150"/>
    </location>
</feature>
<dbReference type="Gene3D" id="1.20.1250.20">
    <property type="entry name" value="MFS general substrate transporter like domains"/>
    <property type="match status" value="1"/>
</dbReference>
<dbReference type="EMBL" id="CP039692">
    <property type="protein sequence ID" value="QCJ00392.1"/>
    <property type="molecule type" value="Genomic_DNA"/>
</dbReference>
<gene>
    <name evidence="8" type="ORF">CFBP5473_16640</name>
    <name evidence="9" type="ORF">CFBP5473_20995</name>
    <name evidence="10" type="ORF">J5285_17365</name>
</gene>
<name>A0A4D7DZW4_9HYPH</name>
<dbReference type="PROSITE" id="PS50850">
    <property type="entry name" value="MFS"/>
    <property type="match status" value="1"/>
</dbReference>
<feature type="transmembrane region" description="Helical" evidence="6">
    <location>
        <begin position="355"/>
        <end position="377"/>
    </location>
</feature>
<dbReference type="GO" id="GO:0005886">
    <property type="term" value="C:plasma membrane"/>
    <property type="evidence" value="ECO:0007669"/>
    <property type="project" value="UniProtKB-SubCell"/>
</dbReference>
<dbReference type="InterPro" id="IPR050189">
    <property type="entry name" value="MFS_Efflux_Transporters"/>
</dbReference>
<dbReference type="InterPro" id="IPR036259">
    <property type="entry name" value="MFS_trans_sf"/>
</dbReference>
<evidence type="ECO:0000256" key="4">
    <source>
        <dbReference type="ARBA" id="ARBA00022989"/>
    </source>
</evidence>
<sequence>MKFNFGLLALSVGAFGIGVTEFAPMGLLPVIAGDLGVSIPTAGLLISAYALGVVIGAPLMTLTTARVPRRTLLILLAGIFTLGNLLAAISNSYGVLLGARILTSLNHGAFFGVGAIVATSLVPADRRAGAVAAMFMGLTIANVVGVPIATWAGDYFGWRASFWGIAALGVATMAALRLTLPALPAEPNGNAMAEMRVMRRGEVLGALGLTVLGASAMFTVFTYITPILKDVTQASLGFVTAMLVTYGVGLTAGNWLGGRYADRSVDRTLIVTLASLAVILTMFALLMSFKVPTAVLIFLWGVASFALVPPLQVRIMNAASDAPNLASAMNIGAFNLGNAIGAVLGGGVIATGLGYPSVALAGALAAAMGLLAMLLTVRRGTSNLDSQSCETSDVAVDTHHL</sequence>
<evidence type="ECO:0000313" key="11">
    <source>
        <dbReference type="Proteomes" id="UP000298545"/>
    </source>
</evidence>
<accession>A0A4D7DZW4</accession>
<feature type="transmembrane region" description="Helical" evidence="6">
    <location>
        <begin position="38"/>
        <end position="60"/>
    </location>
</feature>
<dbReference type="SUPFAM" id="SSF103473">
    <property type="entry name" value="MFS general substrate transporter"/>
    <property type="match status" value="1"/>
</dbReference>
<keyword evidence="4 6" id="KW-1133">Transmembrane helix</keyword>
<evidence type="ECO:0000256" key="3">
    <source>
        <dbReference type="ARBA" id="ARBA00022692"/>
    </source>
</evidence>
<evidence type="ECO:0000256" key="6">
    <source>
        <dbReference type="SAM" id="Phobius"/>
    </source>
</evidence>
<dbReference type="KEGG" id="alf:CFBP5473_16640"/>
<feature type="transmembrane region" description="Helical" evidence="6">
    <location>
        <begin position="269"/>
        <end position="289"/>
    </location>
</feature>